<evidence type="ECO:0000313" key="10">
    <source>
        <dbReference type="Proteomes" id="UP001204015"/>
    </source>
</evidence>
<dbReference type="InterPro" id="IPR035398">
    <property type="entry name" value="Bac_rhamnosid_C"/>
</dbReference>
<keyword evidence="4" id="KW-0732">Signal</keyword>
<dbReference type="PANTHER" id="PTHR33307:SF6">
    <property type="entry name" value="ALPHA-RHAMNOSIDASE (EUROFUNG)-RELATED"/>
    <property type="match status" value="1"/>
</dbReference>
<dbReference type="PIRSF" id="PIRSF010631">
    <property type="entry name" value="A-rhamnsds"/>
    <property type="match status" value="1"/>
</dbReference>
<dbReference type="PROSITE" id="PS51257">
    <property type="entry name" value="PROKAR_LIPOPROTEIN"/>
    <property type="match status" value="1"/>
</dbReference>
<evidence type="ECO:0000256" key="2">
    <source>
        <dbReference type="ARBA" id="ARBA00012652"/>
    </source>
</evidence>
<dbReference type="InterPro" id="IPR008902">
    <property type="entry name" value="Rhamnosid_concanavalin"/>
</dbReference>
<dbReference type="Pfam" id="PF17390">
    <property type="entry name" value="Bac_rhamnosid_C"/>
    <property type="match status" value="1"/>
</dbReference>
<dbReference type="Gene3D" id="2.60.40.10">
    <property type="entry name" value="Immunoglobulins"/>
    <property type="match status" value="1"/>
</dbReference>
<accession>A0ABT1BX55</accession>
<dbReference type="Gene3D" id="1.50.10.10">
    <property type="match status" value="1"/>
</dbReference>
<protein>
    <recommendedName>
        <fullName evidence="2">alpha-L-rhamnosidase</fullName>
        <ecNumber evidence="2">3.2.1.40</ecNumber>
    </recommendedName>
</protein>
<keyword evidence="3 9" id="KW-0378">Hydrolase</keyword>
<feature type="chain" id="PRO_5046116897" description="alpha-L-rhamnosidase" evidence="4">
    <location>
        <begin position="25"/>
        <end position="1148"/>
    </location>
</feature>
<feature type="domain" description="Alpha-L-rhamnosidase six-hairpin glycosidase" evidence="7">
    <location>
        <begin position="656"/>
        <end position="1020"/>
    </location>
</feature>
<evidence type="ECO:0000313" key="9">
    <source>
        <dbReference type="EMBL" id="MCO6025659.1"/>
    </source>
</evidence>
<reference evidence="9 10" key="1">
    <citation type="submission" date="2022-06" db="EMBL/GenBank/DDBJ databases">
        <title>A taxonomic note on the genus Prevotella: Description of four novel genera and emended description of the genera Hallella and Xylanibacter.</title>
        <authorList>
            <person name="Hitch T.C.A."/>
        </authorList>
    </citation>
    <scope>NUCLEOTIDE SEQUENCE [LARGE SCALE GENOMIC DNA]</scope>
    <source>
        <strain evidence="9 10">DSM 100619</strain>
    </source>
</reference>
<dbReference type="InterPro" id="IPR013783">
    <property type="entry name" value="Ig-like_fold"/>
</dbReference>
<feature type="domain" description="Alpha-L-rhamnosidase concanavalin-like" evidence="5">
    <location>
        <begin position="533"/>
        <end position="649"/>
    </location>
</feature>
<feature type="signal peptide" evidence="4">
    <location>
        <begin position="1"/>
        <end position="24"/>
    </location>
</feature>
<evidence type="ECO:0000259" key="8">
    <source>
        <dbReference type="Pfam" id="PF17390"/>
    </source>
</evidence>
<comment type="caution">
    <text evidence="9">The sequence shown here is derived from an EMBL/GenBank/DDBJ whole genome shotgun (WGS) entry which is preliminary data.</text>
</comment>
<sequence length="1148" mass="129844">MKQKLLFILLLLIMACFSPNALRAKTKIVVTDLLTNYDPHPYGIEEPPVFSWKIDAGNDYKIIQKSYRIQVSESLEALQYGPYVYDSGNVISGLSLNVPYQGEALKPCTRYFWKVSVWNKKDKCFQSTPAWFETSLMDSGWSGAKWIGSDKPLLSKYISNCIVDYDVQVGRQSHSAVFVFGCRDSLNDVGVELSMKKNGNPSFAFIQTENGQDKEVGTTDLSALIPKSNFYGRHHIRLIFDSDGCYYYRIFVEIDGKKIRASKKEEPFRLYFKNWEQMCRLYAIGFKQPQGEQAVFSNIVIREKAHDKVLYSDPKVYTLKGDGRLNTWYPGADVSAPVLHKAFSLSGTVKKARLYTTARGIYEMYLNGKPVSGDFLNPGWTDYRFRIMYNTYDVTPLLQNGGNVLGAVLGNGWWSDYCGYNPEWMNQYGVEQSLLAKLVITYEDGRTQTIVSDGSWQCTSKGPITGNSLYNGEDYDARKEIPDWSTANCSISDWKQATVFDAPSEKVKLQPYIGQPVRVDTICTAQSMTEPLPHTYIYDMGQNMVGVPRLFIRGKKGEEITVKYGEMTYPKIIPVDPVPPYTIAEYKKLQGQLYTDNYRSALSTDHYIFKGDPSGEVFEPHFTTHGFRYIQITGLSEPLKKEDVKVLVLNSLQGSQASTYQTSDSLVNKLYSNIQWGERGNFLSVPTDCPQRDERLGWSGDGQIFSRSATYNRNVDPFYTRWFYTVRDNQGEDGNYSDFDPEVGVSPKGGPLGGSCFGWADVGIILPWQVYQQYGDIRFLKDHYASMQRYIRYAENHAKDYIEPIGGYGDWVAPVGTQSDLTNTCYFAYDAQLMSKMAGILGKTSDSLRYQQLFEHIKTAFNKHFVDPDGYMVSPPGSPLLTDSYSAAFGTGPKSKAPRRLLTETAYIMPLEMNLLEGETKQKALKHLVDVIAGNHYCLNTGFIGTPYLNLVLSENGCDSVAYKLFQQTAYPSWLYPVLQGATTIWERWNSYTIKNGFGPVSMNSFNHYSYGAVEEWMMEYSAGIQRDEKSPAYKHFYLQPRVGGRFNYIHASFNSMYGLICSEWDSQNKNPNIDDASKYGYIYKAVVPANTTATLDLNVPDQAKLKVLKGKKGIRSQRNENGASEFELSSGSYEFEVSLPIASNASK</sequence>
<dbReference type="EMBL" id="JAMXLY010000023">
    <property type="protein sequence ID" value="MCO6025659.1"/>
    <property type="molecule type" value="Genomic_DNA"/>
</dbReference>
<dbReference type="EC" id="3.2.1.40" evidence="2"/>
<gene>
    <name evidence="9" type="ORF">NG821_07370</name>
</gene>
<dbReference type="Gene3D" id="2.60.420.10">
    <property type="entry name" value="Maltose phosphorylase, domain 3"/>
    <property type="match status" value="1"/>
</dbReference>
<dbReference type="Pfam" id="PF08531">
    <property type="entry name" value="Bac_rhamnosid_N"/>
    <property type="match status" value="1"/>
</dbReference>
<evidence type="ECO:0000256" key="1">
    <source>
        <dbReference type="ARBA" id="ARBA00001445"/>
    </source>
</evidence>
<dbReference type="InterPro" id="IPR008928">
    <property type="entry name" value="6-hairpin_glycosidase_sf"/>
</dbReference>
<evidence type="ECO:0000259" key="6">
    <source>
        <dbReference type="Pfam" id="PF08531"/>
    </source>
</evidence>
<dbReference type="Pfam" id="PF25788">
    <property type="entry name" value="Ig_Rha78A_N"/>
    <property type="match status" value="1"/>
</dbReference>
<feature type="domain" description="Bacterial alpha-L-rhamnosidase N-terminal" evidence="6">
    <location>
        <begin position="348"/>
        <end position="518"/>
    </location>
</feature>
<organism evidence="9 10">
    <name type="scientific">Segatella cerevisiae</name>
    <dbReference type="NCBI Taxonomy" id="2053716"/>
    <lineage>
        <taxon>Bacteria</taxon>
        <taxon>Pseudomonadati</taxon>
        <taxon>Bacteroidota</taxon>
        <taxon>Bacteroidia</taxon>
        <taxon>Bacteroidales</taxon>
        <taxon>Prevotellaceae</taxon>
        <taxon>Segatella</taxon>
    </lineage>
</organism>
<name>A0ABT1BX55_9BACT</name>
<dbReference type="SUPFAM" id="SSF48208">
    <property type="entry name" value="Six-hairpin glycosidases"/>
    <property type="match status" value="1"/>
</dbReference>
<evidence type="ECO:0000259" key="7">
    <source>
        <dbReference type="Pfam" id="PF17389"/>
    </source>
</evidence>
<dbReference type="InterPro" id="IPR035396">
    <property type="entry name" value="Bac_rhamnosid6H"/>
</dbReference>
<dbReference type="InterPro" id="IPR012341">
    <property type="entry name" value="6hp_glycosidase-like_sf"/>
</dbReference>
<feature type="domain" description="Alpha-L-rhamnosidase C-terminal" evidence="8">
    <location>
        <begin position="1024"/>
        <end position="1107"/>
    </location>
</feature>
<dbReference type="Proteomes" id="UP001204015">
    <property type="component" value="Unassembled WGS sequence"/>
</dbReference>
<dbReference type="Pfam" id="PF05592">
    <property type="entry name" value="Bac_rhamnosid"/>
    <property type="match status" value="1"/>
</dbReference>
<evidence type="ECO:0000259" key="5">
    <source>
        <dbReference type="Pfam" id="PF05592"/>
    </source>
</evidence>
<keyword evidence="10" id="KW-1185">Reference proteome</keyword>
<dbReference type="Gene3D" id="2.60.120.260">
    <property type="entry name" value="Galactose-binding domain-like"/>
    <property type="match status" value="2"/>
</dbReference>
<dbReference type="Pfam" id="PF17389">
    <property type="entry name" value="Bac_rhamnosid6H"/>
    <property type="match status" value="1"/>
</dbReference>
<evidence type="ECO:0000256" key="4">
    <source>
        <dbReference type="SAM" id="SignalP"/>
    </source>
</evidence>
<evidence type="ECO:0000256" key="3">
    <source>
        <dbReference type="ARBA" id="ARBA00022801"/>
    </source>
</evidence>
<dbReference type="GO" id="GO:0016787">
    <property type="term" value="F:hydrolase activity"/>
    <property type="evidence" value="ECO:0007669"/>
    <property type="project" value="UniProtKB-KW"/>
</dbReference>
<dbReference type="RefSeq" id="WP_252761014.1">
    <property type="nucleotide sequence ID" value="NZ_JAMXLY010000023.1"/>
</dbReference>
<proteinExistence type="predicted"/>
<comment type="catalytic activity">
    <reaction evidence="1">
        <text>Hydrolysis of terminal non-reducing alpha-L-rhamnose residues in alpha-L-rhamnosides.</text>
        <dbReference type="EC" id="3.2.1.40"/>
    </reaction>
</comment>
<dbReference type="InterPro" id="IPR013737">
    <property type="entry name" value="Bac_rhamnosid_N"/>
</dbReference>
<dbReference type="InterPro" id="IPR016007">
    <property type="entry name" value="Alpha_rhamnosid"/>
</dbReference>
<dbReference type="PANTHER" id="PTHR33307">
    <property type="entry name" value="ALPHA-RHAMNOSIDASE (EUROFUNG)"/>
    <property type="match status" value="1"/>
</dbReference>